<accession>A0AA40CGR1</accession>
<dbReference type="AlphaFoldDB" id="A0AA40CGR1"/>
<reference evidence="2" key="1">
    <citation type="submission" date="2023-06" db="EMBL/GenBank/DDBJ databases">
        <title>Multi-omics analyses reveal the molecular pathogenesis toolkit of Lasiodiplodia hormozganensis, a cross-kingdom pathogen.</title>
        <authorList>
            <person name="Felix C."/>
            <person name="Meneses R."/>
            <person name="Goncalves M.F.M."/>
            <person name="Tilleman L."/>
            <person name="Duarte A.S."/>
            <person name="Jorrin-Novo J.V."/>
            <person name="Van De Peer Y."/>
            <person name="Deforce D."/>
            <person name="Van Nieuwerburgh F."/>
            <person name="Esteves A.C."/>
            <person name="Alves A."/>
        </authorList>
    </citation>
    <scope>NUCLEOTIDE SEQUENCE</scope>
    <source>
        <strain evidence="2">CBS 339.90</strain>
    </source>
</reference>
<keyword evidence="3" id="KW-1185">Reference proteome</keyword>
<dbReference type="EMBL" id="JAUJDW010000117">
    <property type="protein sequence ID" value="KAK0637670.1"/>
    <property type="molecule type" value="Genomic_DNA"/>
</dbReference>
<evidence type="ECO:0000256" key="1">
    <source>
        <dbReference type="SAM" id="MobiDB-lite"/>
    </source>
</evidence>
<dbReference type="Proteomes" id="UP001175001">
    <property type="component" value="Unassembled WGS sequence"/>
</dbReference>
<proteinExistence type="predicted"/>
<name>A0AA40CGR1_9PEZI</name>
<organism evidence="2 3">
    <name type="scientific">Lasiodiplodia hormozganensis</name>
    <dbReference type="NCBI Taxonomy" id="869390"/>
    <lineage>
        <taxon>Eukaryota</taxon>
        <taxon>Fungi</taxon>
        <taxon>Dikarya</taxon>
        <taxon>Ascomycota</taxon>
        <taxon>Pezizomycotina</taxon>
        <taxon>Dothideomycetes</taxon>
        <taxon>Dothideomycetes incertae sedis</taxon>
        <taxon>Botryosphaeriales</taxon>
        <taxon>Botryosphaeriaceae</taxon>
        <taxon>Lasiodiplodia</taxon>
    </lineage>
</organism>
<feature type="region of interest" description="Disordered" evidence="1">
    <location>
        <begin position="1"/>
        <end position="27"/>
    </location>
</feature>
<protein>
    <submittedName>
        <fullName evidence="2">Uncharacterized protein</fullName>
    </submittedName>
</protein>
<feature type="compositionally biased region" description="Acidic residues" evidence="1">
    <location>
        <begin position="13"/>
        <end position="24"/>
    </location>
</feature>
<evidence type="ECO:0000313" key="3">
    <source>
        <dbReference type="Proteomes" id="UP001175001"/>
    </source>
</evidence>
<feature type="compositionally biased region" description="Basic and acidic residues" evidence="1">
    <location>
        <begin position="1"/>
        <end position="12"/>
    </location>
</feature>
<comment type="caution">
    <text evidence="2">The sequence shown here is derived from an EMBL/GenBank/DDBJ whole genome shotgun (WGS) entry which is preliminary data.</text>
</comment>
<sequence length="76" mass="8865">MARTNPDRRSESEQADETFLDDTPFDPVLTEPIKQILRDNGIDPDAVTSENPLTFVPERPHYLDFLLRMRDEVFDD</sequence>
<gene>
    <name evidence="2" type="ORF">DIS24_g10596</name>
</gene>
<evidence type="ECO:0000313" key="2">
    <source>
        <dbReference type="EMBL" id="KAK0637670.1"/>
    </source>
</evidence>